<evidence type="ECO:0000313" key="2">
    <source>
        <dbReference type="Proteomes" id="UP000663868"/>
    </source>
</evidence>
<feature type="non-terminal residue" evidence="1">
    <location>
        <position position="28"/>
    </location>
</feature>
<dbReference type="Proteomes" id="UP000663868">
    <property type="component" value="Unassembled WGS sequence"/>
</dbReference>
<feature type="non-terminal residue" evidence="1">
    <location>
        <position position="1"/>
    </location>
</feature>
<reference evidence="1" key="1">
    <citation type="submission" date="2021-02" db="EMBL/GenBank/DDBJ databases">
        <authorList>
            <person name="Nowell W R."/>
        </authorList>
    </citation>
    <scope>NUCLEOTIDE SEQUENCE</scope>
</reference>
<accession>A0A820EXZ8</accession>
<sequence length="28" mass="3123">MLLIDAVDIKQKFNLLDSSEKSSDVISL</sequence>
<gene>
    <name evidence="1" type="ORF">KXQ929_LOCUS43062</name>
</gene>
<protein>
    <submittedName>
        <fullName evidence="1">Uncharacterized protein</fullName>
    </submittedName>
</protein>
<dbReference type="EMBL" id="CAJOBB010011096">
    <property type="protein sequence ID" value="CAF4255736.1"/>
    <property type="molecule type" value="Genomic_DNA"/>
</dbReference>
<organism evidence="1 2">
    <name type="scientific">Adineta steineri</name>
    <dbReference type="NCBI Taxonomy" id="433720"/>
    <lineage>
        <taxon>Eukaryota</taxon>
        <taxon>Metazoa</taxon>
        <taxon>Spiralia</taxon>
        <taxon>Gnathifera</taxon>
        <taxon>Rotifera</taxon>
        <taxon>Eurotatoria</taxon>
        <taxon>Bdelloidea</taxon>
        <taxon>Adinetida</taxon>
        <taxon>Adinetidae</taxon>
        <taxon>Adineta</taxon>
    </lineage>
</organism>
<comment type="caution">
    <text evidence="1">The sequence shown here is derived from an EMBL/GenBank/DDBJ whole genome shotgun (WGS) entry which is preliminary data.</text>
</comment>
<proteinExistence type="predicted"/>
<dbReference type="AlphaFoldDB" id="A0A820EXZ8"/>
<evidence type="ECO:0000313" key="1">
    <source>
        <dbReference type="EMBL" id="CAF4255736.1"/>
    </source>
</evidence>
<name>A0A820EXZ8_9BILA</name>